<reference evidence="16 17" key="1">
    <citation type="submission" date="2018-08" db="EMBL/GenBank/DDBJ databases">
        <title>Genomic investigation of the strawberry pathogen Phytophthora fragariae indicates pathogenicity is determined by transcriptional variation in three key races.</title>
        <authorList>
            <person name="Adams T.M."/>
            <person name="Armitage A.D."/>
            <person name="Sobczyk M.K."/>
            <person name="Bates H.J."/>
            <person name="Dunwell J.M."/>
            <person name="Nellist C.F."/>
            <person name="Harrison R.J."/>
        </authorList>
    </citation>
    <scope>NUCLEOTIDE SEQUENCE [LARGE SCALE GENOMIC DNA]</scope>
    <source>
        <strain evidence="14 18">A4</strain>
        <strain evidence="13 19">BC-1</strain>
        <strain evidence="12 23">BC-23</strain>
        <strain evidence="11 17">NOV-27</strain>
        <strain evidence="10 20">NOV-5</strain>
        <strain evidence="8 21">NOV-71</strain>
        <strain evidence="15 24">NOV-77</strain>
        <strain evidence="6 16">NOV-9</strain>
        <strain evidence="9 25">ONT-3</strain>
        <strain evidence="7 22">SCRP245</strain>
    </source>
</reference>
<evidence type="ECO:0000313" key="13">
    <source>
        <dbReference type="EMBL" id="KAE9245881.1"/>
    </source>
</evidence>
<comment type="domain">
    <text evidence="5">The RxLR-dEER motif acts to carry the protein into the host cell cytoplasm through binding to cell surface phosphatidylinositol-3-phosphate.</text>
</comment>
<dbReference type="InterPro" id="IPR031825">
    <property type="entry name" value="RXLR"/>
</dbReference>
<evidence type="ECO:0000313" key="18">
    <source>
        <dbReference type="Proteomes" id="UP000437068"/>
    </source>
</evidence>
<dbReference type="Proteomes" id="UP000460718">
    <property type="component" value="Unassembled WGS sequence"/>
</dbReference>
<dbReference type="Proteomes" id="UP000476176">
    <property type="component" value="Unassembled WGS sequence"/>
</dbReference>
<name>A0A6A3UHN3_9STRA</name>
<evidence type="ECO:0000256" key="5">
    <source>
        <dbReference type="RuleBase" id="RU367124"/>
    </source>
</evidence>
<gene>
    <name evidence="14" type="ORF">PF001_g9302</name>
    <name evidence="13" type="ORF">PF002_g7015</name>
    <name evidence="12" type="ORF">PF004_g11642</name>
    <name evidence="11" type="ORF">PF005_g10417</name>
    <name evidence="10" type="ORF">PF006_g5423</name>
    <name evidence="8" type="ORF">PF007_g19378</name>
    <name evidence="15" type="ORF">PF008_g9551</name>
    <name evidence="6" type="ORF">PF009_g7127</name>
    <name evidence="9" type="ORF">PF010_g11777</name>
    <name evidence="7" type="ORF">PF011_g11649</name>
</gene>
<dbReference type="Proteomes" id="UP000433483">
    <property type="component" value="Unassembled WGS sequence"/>
</dbReference>
<evidence type="ECO:0000313" key="16">
    <source>
        <dbReference type="Proteomes" id="UP000429523"/>
    </source>
</evidence>
<keyword evidence="3 5" id="KW-0964">Secreted</keyword>
<evidence type="ECO:0000256" key="2">
    <source>
        <dbReference type="ARBA" id="ARBA00010400"/>
    </source>
</evidence>
<dbReference type="Proteomes" id="UP000488956">
    <property type="component" value="Unassembled WGS sequence"/>
</dbReference>
<comment type="subcellular location">
    <subcellularLocation>
        <location evidence="1 5">Secreted</location>
    </subcellularLocation>
</comment>
<evidence type="ECO:0000313" key="6">
    <source>
        <dbReference type="EMBL" id="KAE8943144.1"/>
    </source>
</evidence>
<evidence type="ECO:0000313" key="11">
    <source>
        <dbReference type="EMBL" id="KAE9212851.1"/>
    </source>
</evidence>
<evidence type="ECO:0000313" key="20">
    <source>
        <dbReference type="Proteomes" id="UP000440732"/>
    </source>
</evidence>
<dbReference type="EMBL" id="QXFZ01001463">
    <property type="protein sequence ID" value="KAE9090061.1"/>
    <property type="molecule type" value="Genomic_DNA"/>
</dbReference>
<dbReference type="EMBL" id="QXGD01000253">
    <property type="protein sequence ID" value="KAE9245881.1"/>
    <property type="molecule type" value="Genomic_DNA"/>
</dbReference>
<sequence>MRFYYVALLAAVAMLAYVAADPVAVDSQKATMPSSLQHDVPATRRLRMAAADEDGEERANIKLPGLEKVLAERNMLKEMKKNGQTADEAFTFLRLEQESCSLFSTRNFNVWKKYVKTLDPENPRVAMIKTLRGQYGDADLSVMLQQAKRVKSTKKSAMKLQNELFEQWHFKQQYDMRDVYNKVFNMDGATWAKMSRSDTRFDVYKNYRTYIRRTHDELF</sequence>
<evidence type="ECO:0000313" key="9">
    <source>
        <dbReference type="EMBL" id="KAE9108792.1"/>
    </source>
</evidence>
<evidence type="ECO:0000313" key="7">
    <source>
        <dbReference type="EMBL" id="KAE9006285.1"/>
    </source>
</evidence>
<evidence type="ECO:0000256" key="1">
    <source>
        <dbReference type="ARBA" id="ARBA00004613"/>
    </source>
</evidence>
<dbReference type="Proteomes" id="UP000440367">
    <property type="component" value="Unassembled WGS sequence"/>
</dbReference>
<dbReference type="EMBL" id="QXGF01000269">
    <property type="protein sequence ID" value="KAE8943144.1"/>
    <property type="molecule type" value="Genomic_DNA"/>
</dbReference>
<dbReference type="EMBL" id="QXFW01000652">
    <property type="protein sequence ID" value="KAE9006285.1"/>
    <property type="molecule type" value="Genomic_DNA"/>
</dbReference>
<dbReference type="Proteomes" id="UP000437068">
    <property type="component" value="Unassembled WGS sequence"/>
</dbReference>
<dbReference type="EMBL" id="QXFX01000636">
    <property type="protein sequence ID" value="KAE9108792.1"/>
    <property type="molecule type" value="Genomic_DNA"/>
</dbReference>
<comment type="similarity">
    <text evidence="2 5">Belongs to the RxLR effector family.</text>
</comment>
<dbReference type="EMBL" id="QXGC01000644">
    <property type="protein sequence ID" value="KAE9226434.1"/>
    <property type="molecule type" value="Genomic_DNA"/>
</dbReference>
<evidence type="ECO:0000313" key="19">
    <source>
        <dbReference type="Proteomes" id="UP000440367"/>
    </source>
</evidence>
<comment type="caution">
    <text evidence="10">The sequence shown here is derived from an EMBL/GenBank/DDBJ whole genome shotgun (WGS) entry which is preliminary data.</text>
</comment>
<evidence type="ECO:0000313" key="17">
    <source>
        <dbReference type="Proteomes" id="UP000433483"/>
    </source>
</evidence>
<dbReference type="EMBL" id="QXGA01000202">
    <property type="protein sequence ID" value="KAE9150177.1"/>
    <property type="molecule type" value="Genomic_DNA"/>
</dbReference>
<keyword evidence="17" id="KW-1185">Reference proteome</keyword>
<comment type="function">
    <text evidence="5">Effector that suppresses plant defense responses during pathogen infection.</text>
</comment>
<feature type="chain" id="PRO_5044948106" description="RxLR effector protein" evidence="5">
    <location>
        <begin position="21"/>
        <end position="219"/>
    </location>
</feature>
<evidence type="ECO:0000313" key="15">
    <source>
        <dbReference type="EMBL" id="KAE9343707.1"/>
    </source>
</evidence>
<evidence type="ECO:0000313" key="10">
    <source>
        <dbReference type="EMBL" id="KAE9150177.1"/>
    </source>
</evidence>
<feature type="signal peptide" evidence="5">
    <location>
        <begin position="1"/>
        <end position="20"/>
    </location>
</feature>
<dbReference type="EMBL" id="QXGE01000445">
    <property type="protein sequence ID" value="KAE9312309.1"/>
    <property type="molecule type" value="Genomic_DNA"/>
</dbReference>
<evidence type="ECO:0000313" key="21">
    <source>
        <dbReference type="Proteomes" id="UP000441208"/>
    </source>
</evidence>
<organism evidence="10 20">
    <name type="scientific">Phytophthora fragariae</name>
    <dbReference type="NCBI Taxonomy" id="53985"/>
    <lineage>
        <taxon>Eukaryota</taxon>
        <taxon>Sar</taxon>
        <taxon>Stramenopiles</taxon>
        <taxon>Oomycota</taxon>
        <taxon>Peronosporomycetes</taxon>
        <taxon>Peronosporales</taxon>
        <taxon>Peronosporaceae</taxon>
        <taxon>Phytophthora</taxon>
    </lineage>
</organism>
<evidence type="ECO:0000256" key="3">
    <source>
        <dbReference type="ARBA" id="ARBA00022525"/>
    </source>
</evidence>
<dbReference type="EMBL" id="QXFY01000460">
    <property type="protein sequence ID" value="KAE9343707.1"/>
    <property type="molecule type" value="Genomic_DNA"/>
</dbReference>
<dbReference type="Proteomes" id="UP000486351">
    <property type="component" value="Unassembled WGS sequence"/>
</dbReference>
<evidence type="ECO:0000313" key="22">
    <source>
        <dbReference type="Proteomes" id="UP000460718"/>
    </source>
</evidence>
<evidence type="ECO:0000313" key="8">
    <source>
        <dbReference type="EMBL" id="KAE9090061.1"/>
    </source>
</evidence>
<evidence type="ECO:0000313" key="24">
    <source>
        <dbReference type="Proteomes" id="UP000486351"/>
    </source>
</evidence>
<evidence type="ECO:0000313" key="12">
    <source>
        <dbReference type="EMBL" id="KAE9226434.1"/>
    </source>
</evidence>
<evidence type="ECO:0000313" key="23">
    <source>
        <dbReference type="Proteomes" id="UP000476176"/>
    </source>
</evidence>
<dbReference type="Proteomes" id="UP000440732">
    <property type="component" value="Unassembled WGS sequence"/>
</dbReference>
<dbReference type="EMBL" id="QXGB01000495">
    <property type="protein sequence ID" value="KAE9212851.1"/>
    <property type="molecule type" value="Genomic_DNA"/>
</dbReference>
<dbReference type="Pfam" id="PF16810">
    <property type="entry name" value="RXLR"/>
    <property type="match status" value="1"/>
</dbReference>
<proteinExistence type="inferred from homology"/>
<dbReference type="AlphaFoldDB" id="A0A6A3UHN3"/>
<protein>
    <recommendedName>
        <fullName evidence="5">RxLR effector protein</fullName>
    </recommendedName>
</protein>
<dbReference type="OrthoDB" id="104288at2759"/>
<evidence type="ECO:0000256" key="4">
    <source>
        <dbReference type="ARBA" id="ARBA00022729"/>
    </source>
</evidence>
<accession>A0A6A3UHN3</accession>
<evidence type="ECO:0000313" key="25">
    <source>
        <dbReference type="Proteomes" id="UP000488956"/>
    </source>
</evidence>
<dbReference type="Proteomes" id="UP000441208">
    <property type="component" value="Unassembled WGS sequence"/>
</dbReference>
<evidence type="ECO:0000313" key="14">
    <source>
        <dbReference type="EMBL" id="KAE9312309.1"/>
    </source>
</evidence>
<keyword evidence="4 5" id="KW-0732">Signal</keyword>
<dbReference type="Proteomes" id="UP000429523">
    <property type="component" value="Unassembled WGS sequence"/>
</dbReference>